<dbReference type="EMBL" id="DTEN01000042">
    <property type="protein sequence ID" value="HGI74258.1"/>
    <property type="molecule type" value="Genomic_DNA"/>
</dbReference>
<dbReference type="AlphaFoldDB" id="A0A7V3YKC0"/>
<sequence length="414" mass="48499">MDEIPPALLRILRFLLERRMLFQLLEPYEWWLRRKYPNPALPQFSYQVTIHTIRNLYGRRGKIAWASLFFPSEFFHAARLIPFYPEIAIGLVAALRFVQTPLAAAEKAWFSQDLCSYHRGGIGMSLLRLFPRPDFLFATSSICHGTVGFFEVLREIWNVPLFLVDVPKQWTRDAEGYVAEQLTAIARHLEREWRVHFVWDKPFFFSNRTREILLEVEALRQRKDRMLLPPTKNLDYLPYYYEFLGEETSLRFVERLKEELSKPSKTLPHRLIWLHLKPFYLGELPALLEKLGLGVVYEEFTTPFPEELSPSSPLKSLARKILWASEILATSRGRIPGILEALKRYDAEGVIQFTQWGCRQSQGMVMLLREKLLEAGYPVLFLDGDHLDRRHSAPEQLRTRLEAFLEMLEGRGSS</sequence>
<organism evidence="2">
    <name type="scientific">Candidatus Caldatribacterium californiense</name>
    <dbReference type="NCBI Taxonomy" id="1454726"/>
    <lineage>
        <taxon>Bacteria</taxon>
        <taxon>Pseudomonadati</taxon>
        <taxon>Atribacterota</taxon>
        <taxon>Atribacteria</taxon>
        <taxon>Atribacterales</taxon>
        <taxon>Candidatus Caldatribacteriaceae</taxon>
        <taxon>Candidatus Caldatribacterium</taxon>
    </lineage>
</organism>
<dbReference type="Gene3D" id="3.40.50.11900">
    <property type="match status" value="1"/>
</dbReference>
<comment type="caution">
    <text evidence="2">The sequence shown here is derived from an EMBL/GenBank/DDBJ whole genome shotgun (WGS) entry which is preliminary data.</text>
</comment>
<dbReference type="InterPro" id="IPR010327">
    <property type="entry name" value="FldB/FldC_alpha/beta"/>
</dbReference>
<comment type="similarity">
    <text evidence="1">Belongs to the FldB/FldC dehydratase alpha/beta subunit family.</text>
</comment>
<name>A0A7V3YKC0_9BACT</name>
<dbReference type="PANTHER" id="PTHR30548">
    <property type="entry name" value="2-HYDROXYGLUTARYL-COA DEHYDRATASE, D-COMPONENT-RELATED"/>
    <property type="match status" value="1"/>
</dbReference>
<gene>
    <name evidence="2" type="ORF">ENU96_01040</name>
</gene>
<evidence type="ECO:0000313" key="2">
    <source>
        <dbReference type="EMBL" id="HGI74258.1"/>
    </source>
</evidence>
<proteinExistence type="inferred from homology"/>
<dbReference type="PANTHER" id="PTHR30548:SF2">
    <property type="entry name" value="2-HYDROXYACYL-COA DEHYDRATASE,D-COMPONENT"/>
    <property type="match status" value="1"/>
</dbReference>
<protein>
    <submittedName>
        <fullName evidence="2">2-hydroxyacyl-CoA dehydratase</fullName>
    </submittedName>
</protein>
<accession>A0A7V3YKC0</accession>
<dbReference type="Gene3D" id="3.40.50.11890">
    <property type="match status" value="1"/>
</dbReference>
<evidence type="ECO:0000256" key="1">
    <source>
        <dbReference type="ARBA" id="ARBA00005806"/>
    </source>
</evidence>
<reference evidence="2" key="1">
    <citation type="journal article" date="2020" name="mSystems">
        <title>Genome- and Community-Level Interaction Insights into Carbon Utilization and Element Cycling Functions of Hydrothermarchaeota in Hydrothermal Sediment.</title>
        <authorList>
            <person name="Zhou Z."/>
            <person name="Liu Y."/>
            <person name="Xu W."/>
            <person name="Pan J."/>
            <person name="Luo Z.H."/>
            <person name="Li M."/>
        </authorList>
    </citation>
    <scope>NUCLEOTIDE SEQUENCE [LARGE SCALE GENOMIC DNA]</scope>
    <source>
        <strain evidence="2">SpSt-716</strain>
    </source>
</reference>
<dbReference type="Pfam" id="PF06050">
    <property type="entry name" value="HGD-D"/>
    <property type="match status" value="1"/>
</dbReference>